<proteinExistence type="predicted"/>
<dbReference type="InterPro" id="IPR006887">
    <property type="entry name" value="P4R3-like_central_dom"/>
</dbReference>
<evidence type="ECO:0000256" key="1">
    <source>
        <dbReference type="ARBA" id="ARBA00004123"/>
    </source>
</evidence>
<sequence length="313" mass="35785">MCVFFVCVQVTRILKVGNESTKLKATDVLLSIIQHDTPALRTFLLKQQDHMMFALLIREFTEGAGDSGLPEQVADLLKQLLDPDTMDTSVEKNEFLDVFYDQFLGRLLDVLVQDKGINPREGTRSVPAATIGLVVDLMCFLVLQHSFRCKYWALRNQLVPKVMSVLRRKERWLVCAAVRFFRTMLSIKGDIEFYTRIILKGNLLEPLMTVFIENGTRYNLLYSAVLELLEYIRKSNIKPLIEFLVVHYGDRFADMDYTETFKGLRIRYEQHQDAGAESEEARSRALASTRTSEPPLRGLTYSFGLDGEPLGPA</sequence>
<name>A0ABQ7FVD0_DUNSA</name>
<protein>
    <recommendedName>
        <fullName evidence="4">Serine/threonine-protein phosphatase 4 regulatory subunit 3-like central domain-containing protein</fullName>
    </recommendedName>
</protein>
<dbReference type="PANTHER" id="PTHR23318:SF0">
    <property type="entry name" value="SERINE_THREONINE-PROTEIN PHOSPHATASE 4 REGULATORY SUBUNIT 3"/>
    <property type="match status" value="1"/>
</dbReference>
<evidence type="ECO:0000313" key="6">
    <source>
        <dbReference type="Proteomes" id="UP000815325"/>
    </source>
</evidence>
<organism evidence="5 6">
    <name type="scientific">Dunaliella salina</name>
    <name type="common">Green alga</name>
    <name type="synonym">Protococcus salinus</name>
    <dbReference type="NCBI Taxonomy" id="3046"/>
    <lineage>
        <taxon>Eukaryota</taxon>
        <taxon>Viridiplantae</taxon>
        <taxon>Chlorophyta</taxon>
        <taxon>core chlorophytes</taxon>
        <taxon>Chlorophyceae</taxon>
        <taxon>CS clade</taxon>
        <taxon>Chlamydomonadales</taxon>
        <taxon>Dunaliellaceae</taxon>
        <taxon>Dunaliella</taxon>
    </lineage>
</organism>
<dbReference type="InterPro" id="IPR051137">
    <property type="entry name" value="PP4R3-like"/>
</dbReference>
<dbReference type="Pfam" id="PF04802">
    <property type="entry name" value="PP4R3"/>
    <property type="match status" value="1"/>
</dbReference>
<comment type="subcellular location">
    <subcellularLocation>
        <location evidence="1">Nucleus</location>
    </subcellularLocation>
</comment>
<accession>A0ABQ7FVD0</accession>
<evidence type="ECO:0000259" key="4">
    <source>
        <dbReference type="Pfam" id="PF04802"/>
    </source>
</evidence>
<feature type="compositionally biased region" description="Low complexity" evidence="3">
    <location>
        <begin position="284"/>
        <end position="293"/>
    </location>
</feature>
<reference evidence="5" key="1">
    <citation type="submission" date="2017-08" db="EMBL/GenBank/DDBJ databases">
        <authorList>
            <person name="Polle J.E."/>
            <person name="Barry K."/>
            <person name="Cushman J."/>
            <person name="Schmutz J."/>
            <person name="Tran D."/>
            <person name="Hathwaick L.T."/>
            <person name="Yim W.C."/>
            <person name="Jenkins J."/>
            <person name="Mckie-Krisberg Z.M."/>
            <person name="Prochnik S."/>
            <person name="Lindquist E."/>
            <person name="Dockter R.B."/>
            <person name="Adam C."/>
            <person name="Molina H."/>
            <person name="Bunkerborg J."/>
            <person name="Jin E."/>
            <person name="Buchheim M."/>
            <person name="Magnuson J."/>
        </authorList>
    </citation>
    <scope>NUCLEOTIDE SEQUENCE</scope>
    <source>
        <strain evidence="5">CCAP 19/18</strain>
    </source>
</reference>
<evidence type="ECO:0000256" key="3">
    <source>
        <dbReference type="SAM" id="MobiDB-lite"/>
    </source>
</evidence>
<feature type="region of interest" description="Disordered" evidence="3">
    <location>
        <begin position="275"/>
        <end position="313"/>
    </location>
</feature>
<feature type="non-terminal residue" evidence="5">
    <location>
        <position position="313"/>
    </location>
</feature>
<keyword evidence="6" id="KW-1185">Reference proteome</keyword>
<dbReference type="EMBL" id="MU071286">
    <property type="protein sequence ID" value="KAF5826151.1"/>
    <property type="molecule type" value="Genomic_DNA"/>
</dbReference>
<dbReference type="Proteomes" id="UP000815325">
    <property type="component" value="Unassembled WGS sequence"/>
</dbReference>
<keyword evidence="2" id="KW-0539">Nucleus</keyword>
<evidence type="ECO:0000256" key="2">
    <source>
        <dbReference type="ARBA" id="ARBA00023242"/>
    </source>
</evidence>
<comment type="caution">
    <text evidence="5">The sequence shown here is derived from an EMBL/GenBank/DDBJ whole genome shotgun (WGS) entry which is preliminary data.</text>
</comment>
<dbReference type="PANTHER" id="PTHR23318">
    <property type="entry name" value="ATP SYNTHASE GAMMA-RELATED"/>
    <property type="match status" value="1"/>
</dbReference>
<evidence type="ECO:0000313" key="5">
    <source>
        <dbReference type="EMBL" id="KAF5826151.1"/>
    </source>
</evidence>
<feature type="domain" description="Serine/threonine-protein phosphatase 4 regulatory subunit 3-like central" evidence="4">
    <location>
        <begin position="12"/>
        <end position="270"/>
    </location>
</feature>
<gene>
    <name evidence="5" type="ORF">DUNSADRAFT_4544</name>
</gene>